<dbReference type="Proteomes" id="UP001236014">
    <property type="component" value="Chromosome"/>
</dbReference>
<dbReference type="InterPro" id="IPR012223">
    <property type="entry name" value="TEII"/>
</dbReference>
<feature type="domain" description="Thioesterase TesA-like" evidence="3">
    <location>
        <begin position="24"/>
        <end position="244"/>
    </location>
</feature>
<evidence type="ECO:0000256" key="1">
    <source>
        <dbReference type="ARBA" id="ARBA00007169"/>
    </source>
</evidence>
<dbReference type="PANTHER" id="PTHR11487">
    <property type="entry name" value="THIOESTERASE"/>
    <property type="match status" value="1"/>
</dbReference>
<dbReference type="PANTHER" id="PTHR11487:SF0">
    <property type="entry name" value="S-ACYL FATTY ACID SYNTHASE THIOESTERASE, MEDIUM CHAIN"/>
    <property type="match status" value="1"/>
</dbReference>
<dbReference type="RefSeq" id="WP_285967789.1">
    <property type="nucleotide sequence ID" value="NZ_CP127294.1"/>
</dbReference>
<accession>A0A9Y2IBI9</accession>
<organism evidence="4 5">
    <name type="scientific">Amycolatopsis carbonis</name>
    <dbReference type="NCBI Taxonomy" id="715471"/>
    <lineage>
        <taxon>Bacteria</taxon>
        <taxon>Bacillati</taxon>
        <taxon>Actinomycetota</taxon>
        <taxon>Actinomycetes</taxon>
        <taxon>Pseudonocardiales</taxon>
        <taxon>Pseudonocardiaceae</taxon>
        <taxon>Amycolatopsis</taxon>
    </lineage>
</organism>
<dbReference type="InterPro" id="IPR020802">
    <property type="entry name" value="TesA-like"/>
</dbReference>
<dbReference type="AlphaFoldDB" id="A0A9Y2IBI9"/>
<keyword evidence="5" id="KW-1185">Reference proteome</keyword>
<proteinExistence type="inferred from homology"/>
<reference evidence="4 5" key="1">
    <citation type="submission" date="2023-06" db="EMBL/GenBank/DDBJ databases">
        <authorList>
            <person name="Oyuntsetseg B."/>
            <person name="Kim S.B."/>
        </authorList>
    </citation>
    <scope>NUCLEOTIDE SEQUENCE [LARGE SCALE GENOMIC DNA]</scope>
    <source>
        <strain evidence="4 5">2-15</strain>
    </source>
</reference>
<dbReference type="Pfam" id="PF00975">
    <property type="entry name" value="Thioesterase"/>
    <property type="match status" value="1"/>
</dbReference>
<evidence type="ECO:0000259" key="3">
    <source>
        <dbReference type="SMART" id="SM00824"/>
    </source>
</evidence>
<gene>
    <name evidence="4" type="ORF">QRX50_37410</name>
</gene>
<dbReference type="Gene3D" id="3.40.50.1820">
    <property type="entry name" value="alpha/beta hydrolase"/>
    <property type="match status" value="1"/>
</dbReference>
<evidence type="ECO:0000256" key="2">
    <source>
        <dbReference type="ARBA" id="ARBA00022801"/>
    </source>
</evidence>
<evidence type="ECO:0000313" key="5">
    <source>
        <dbReference type="Proteomes" id="UP001236014"/>
    </source>
</evidence>
<dbReference type="InterPro" id="IPR029058">
    <property type="entry name" value="AB_hydrolase_fold"/>
</dbReference>
<dbReference type="SMART" id="SM00824">
    <property type="entry name" value="PKS_TE"/>
    <property type="match status" value="1"/>
</dbReference>
<dbReference type="GO" id="GO:0016787">
    <property type="term" value="F:hydrolase activity"/>
    <property type="evidence" value="ECO:0007669"/>
    <property type="project" value="UniProtKB-KW"/>
</dbReference>
<sequence length="249" mass="27111">MTSTDEGLWFRRFAGAAGADHRVVCFPHAGGSAPFFKPMALALAPDVDVVAVQYPGRQDRRHEPPMDRISDLADGISAAMDGILDRPLTFLGHSMGAVVAFEVARRLADDPRFRLVRLFASGRPSPALSRPGRVHRLDDDGLVAEIESLGGTDTRLLREPEIRAMILPAVRADYRAVETYRFDAGKPLDSPITALIGTDDPHTTVAEAQDWATHTTAPCELVEFPGGHFFVVDHASRIVDLVASRHGRA</sequence>
<dbReference type="SUPFAM" id="SSF53474">
    <property type="entry name" value="alpha/beta-Hydrolases"/>
    <property type="match status" value="1"/>
</dbReference>
<dbReference type="GO" id="GO:0008610">
    <property type="term" value="P:lipid biosynthetic process"/>
    <property type="evidence" value="ECO:0007669"/>
    <property type="project" value="TreeGrafter"/>
</dbReference>
<dbReference type="KEGG" id="acab:QRX50_37410"/>
<dbReference type="EMBL" id="CP127294">
    <property type="protein sequence ID" value="WIX77047.1"/>
    <property type="molecule type" value="Genomic_DNA"/>
</dbReference>
<protein>
    <submittedName>
        <fullName evidence="4">Alpha/beta fold hydrolase</fullName>
    </submittedName>
</protein>
<comment type="similarity">
    <text evidence="1">Belongs to the thioesterase family.</text>
</comment>
<evidence type="ECO:0000313" key="4">
    <source>
        <dbReference type="EMBL" id="WIX77047.1"/>
    </source>
</evidence>
<keyword evidence="2 4" id="KW-0378">Hydrolase</keyword>
<name>A0A9Y2IBI9_9PSEU</name>
<dbReference type="InterPro" id="IPR001031">
    <property type="entry name" value="Thioesterase"/>
</dbReference>